<reference evidence="1" key="1">
    <citation type="submission" date="2022-06" db="EMBL/GenBank/DDBJ databases">
        <title>Complete genome sequences of two strains of the flax pathogen Septoria linicola.</title>
        <authorList>
            <person name="Lapalu N."/>
            <person name="Simon A."/>
            <person name="Demenou B."/>
            <person name="Paumier D."/>
            <person name="Guillot M.-P."/>
            <person name="Gout L."/>
            <person name="Valade R."/>
        </authorList>
    </citation>
    <scope>NUCLEOTIDE SEQUENCE</scope>
    <source>
        <strain evidence="1">SE15195</strain>
    </source>
</reference>
<organism evidence="1 2">
    <name type="scientific">Septoria linicola</name>
    <dbReference type="NCBI Taxonomy" id="215465"/>
    <lineage>
        <taxon>Eukaryota</taxon>
        <taxon>Fungi</taxon>
        <taxon>Dikarya</taxon>
        <taxon>Ascomycota</taxon>
        <taxon>Pezizomycotina</taxon>
        <taxon>Dothideomycetes</taxon>
        <taxon>Dothideomycetidae</taxon>
        <taxon>Mycosphaerellales</taxon>
        <taxon>Mycosphaerellaceae</taxon>
        <taxon>Septoria</taxon>
    </lineage>
</organism>
<dbReference type="OrthoDB" id="5230873at2759"/>
<dbReference type="AlphaFoldDB" id="A0A9Q9AJ10"/>
<protein>
    <submittedName>
        <fullName evidence="1">Uncharacterized protein</fullName>
    </submittedName>
</protein>
<name>A0A9Q9AJ10_9PEZI</name>
<evidence type="ECO:0000313" key="1">
    <source>
        <dbReference type="EMBL" id="USW49940.1"/>
    </source>
</evidence>
<sequence>MLVTTSLEAVNLDSPWHPWVRRRQGEIWVPPGGCLTRHSTQTEPIRLSIELQQQLLTILHTQEVTTAIPSKTEVPVSISFDRYPLPPQADEAAITKYCSNGYGRGVAGLPLIYSDGAAYLGLEPPQNASIATNVTLTQDANDGSFAADPINSTIPSSNWTSPKLAIDTSVGAFEPVSFSVGENASLTTTGFDMWGSLLVWISDSGVISTKWYASPVDAQNKTWLLKWNVENAASETAIPIILKSLAPVDKKMR</sequence>
<dbReference type="EMBL" id="CP099419">
    <property type="protein sequence ID" value="USW49940.1"/>
    <property type="molecule type" value="Genomic_DNA"/>
</dbReference>
<accession>A0A9Q9AJ10</accession>
<keyword evidence="2" id="KW-1185">Reference proteome</keyword>
<proteinExistence type="predicted"/>
<evidence type="ECO:0000313" key="2">
    <source>
        <dbReference type="Proteomes" id="UP001056384"/>
    </source>
</evidence>
<dbReference type="Proteomes" id="UP001056384">
    <property type="component" value="Chromosome 2"/>
</dbReference>
<gene>
    <name evidence="1" type="ORF">Slin15195_G032590</name>
</gene>